<evidence type="ECO:0000256" key="6">
    <source>
        <dbReference type="ARBA" id="ARBA00022840"/>
    </source>
</evidence>
<feature type="binding site" evidence="8">
    <location>
        <position position="118"/>
    </location>
    <ligand>
        <name>ATP</name>
        <dbReference type="ChEBI" id="CHEBI:30616"/>
    </ligand>
</feature>
<feature type="binding site" evidence="8">
    <location>
        <position position="181"/>
    </location>
    <ligand>
        <name>ATP</name>
        <dbReference type="ChEBI" id="CHEBI:30616"/>
    </ligand>
</feature>
<feature type="binding site" evidence="8">
    <location>
        <position position="98"/>
    </location>
    <ligand>
        <name>ATP</name>
        <dbReference type="ChEBI" id="CHEBI:30616"/>
    </ligand>
</feature>
<dbReference type="HAMAP" id="MF_00692">
    <property type="entry name" value="SelO"/>
    <property type="match status" value="1"/>
</dbReference>
<accession>A0ABQ6QLH4</accession>
<comment type="caution">
    <text evidence="9">The sequence shown here is derived from an EMBL/GenBank/DDBJ whole genome shotgun (WGS) entry which is preliminary data.</text>
</comment>
<feature type="binding site" evidence="8">
    <location>
        <position position="267"/>
    </location>
    <ligand>
        <name>Mg(2+)</name>
        <dbReference type="ChEBI" id="CHEBI:18420"/>
    </ligand>
</feature>
<sequence length="493" mass="54410">MFLRTMASLEQLVFDNTYARLPPGFAARVAPAPFPDARVVSVNPAGLRLLGLDAEEAARPEFARVFGGATPLPGMEPLAMVYAGHQFGVYVPRLGDGRALLLGEVRAPDGGRWDLHLKGGGPTPFSRGGDGRAVLRSTVREYLAGEALHALGIPTTRALCILGSQTPVYREDVETGAMLVRLAPSHVRFGTFEYFHHTEQPGHVATLADHVIAGHFPQLVGQEGRHARFFAEVMERTAQLVARWQAVGFAHGVMNTDNMSVLGLTLDYGPYGFLDDFDPGFICNHSDPQGRYAFDQQPRVALWNLACLGEALLTLITEDEARATLALFQPTFARHFLARMREKLGLTQARDEDRELVQDLFALMAGSHVDYTRFFRALNRFDSSEGASNNALRDHFLPPEGFDAWAAHYRARLESEGSVDGERHARLDRVNPKYVLRNWVAQQAIARAQEGDFAEVDRVLALVSAPFDEHPGRESYAEAPPTWGRHLVVSCSS</sequence>
<feature type="binding site" evidence="8">
    <location>
        <position position="131"/>
    </location>
    <ligand>
        <name>ATP</name>
        <dbReference type="ChEBI" id="CHEBI:30616"/>
    </ligand>
</feature>
<dbReference type="EMBL" id="BTTX01000001">
    <property type="protein sequence ID" value="GMU04870.1"/>
    <property type="molecule type" value="Genomic_DNA"/>
</dbReference>
<feature type="binding site" evidence="8">
    <location>
        <position position="258"/>
    </location>
    <ligand>
        <name>Mg(2+)</name>
        <dbReference type="ChEBI" id="CHEBI:18420"/>
    </ligand>
</feature>
<keyword evidence="6 8" id="KW-0067">ATP-binding</keyword>
<dbReference type="PANTHER" id="PTHR32057:SF14">
    <property type="entry name" value="PROTEIN ADENYLYLTRANSFERASE SELO, MITOCHONDRIAL"/>
    <property type="match status" value="1"/>
</dbReference>
<evidence type="ECO:0000256" key="8">
    <source>
        <dbReference type="HAMAP-Rule" id="MF_00692"/>
    </source>
</evidence>
<dbReference type="EC" id="2.7.7.-" evidence="8"/>
<dbReference type="PANTHER" id="PTHR32057">
    <property type="entry name" value="PROTEIN ADENYLYLTRANSFERASE SELO, MITOCHONDRIAL"/>
    <property type="match status" value="1"/>
</dbReference>
<evidence type="ECO:0000256" key="3">
    <source>
        <dbReference type="ARBA" id="ARBA00022695"/>
    </source>
</evidence>
<dbReference type="EC" id="2.7.7.108" evidence="8"/>
<keyword evidence="8" id="KW-0464">Manganese</keyword>
<keyword evidence="5 8" id="KW-0547">Nucleotide-binding</keyword>
<feature type="binding site" evidence="8">
    <location>
        <position position="267"/>
    </location>
    <ligand>
        <name>ATP</name>
        <dbReference type="ChEBI" id="CHEBI:30616"/>
    </ligand>
</feature>
<comment type="similarity">
    <text evidence="1 8">Belongs to the SELO family.</text>
</comment>
<comment type="catalytic activity">
    <reaction evidence="8">
        <text>L-threonyl-[protein] + ATP = 3-O-(5'-adenylyl)-L-threonyl-[protein] + diphosphate</text>
        <dbReference type="Rhea" id="RHEA:54292"/>
        <dbReference type="Rhea" id="RHEA-COMP:11060"/>
        <dbReference type="Rhea" id="RHEA-COMP:13847"/>
        <dbReference type="ChEBI" id="CHEBI:30013"/>
        <dbReference type="ChEBI" id="CHEBI:30616"/>
        <dbReference type="ChEBI" id="CHEBI:33019"/>
        <dbReference type="ChEBI" id="CHEBI:138113"/>
        <dbReference type="EC" id="2.7.7.108"/>
    </reaction>
</comment>
<proteinExistence type="inferred from homology"/>
<feature type="binding site" evidence="8">
    <location>
        <position position="130"/>
    </location>
    <ligand>
        <name>ATP</name>
        <dbReference type="ChEBI" id="CHEBI:30616"/>
    </ligand>
</feature>
<comment type="catalytic activity">
    <reaction evidence="8">
        <text>L-tyrosyl-[protein] + UTP = O-(5'-uridylyl)-L-tyrosyl-[protein] + diphosphate</text>
        <dbReference type="Rhea" id="RHEA:83887"/>
        <dbReference type="Rhea" id="RHEA-COMP:10136"/>
        <dbReference type="Rhea" id="RHEA-COMP:20238"/>
        <dbReference type="ChEBI" id="CHEBI:33019"/>
        <dbReference type="ChEBI" id="CHEBI:46398"/>
        <dbReference type="ChEBI" id="CHEBI:46858"/>
        <dbReference type="ChEBI" id="CHEBI:90602"/>
    </reaction>
</comment>
<evidence type="ECO:0000313" key="10">
    <source>
        <dbReference type="Proteomes" id="UP001342631"/>
    </source>
</evidence>
<evidence type="ECO:0000256" key="7">
    <source>
        <dbReference type="ARBA" id="ARBA00022842"/>
    </source>
</evidence>
<keyword evidence="7 8" id="KW-0460">Magnesium</keyword>
<dbReference type="Proteomes" id="UP001342631">
    <property type="component" value="Unassembled WGS sequence"/>
</dbReference>
<keyword evidence="2 8" id="KW-0808">Transferase</keyword>
<evidence type="ECO:0000256" key="1">
    <source>
        <dbReference type="ARBA" id="ARBA00009747"/>
    </source>
</evidence>
<keyword evidence="10" id="KW-1185">Reference proteome</keyword>
<gene>
    <name evidence="8" type="primary">ydiU</name>
    <name evidence="8" type="synonym">selO</name>
    <name evidence="9" type="ORF">ASNO1_11220</name>
</gene>
<evidence type="ECO:0000313" key="9">
    <source>
        <dbReference type="EMBL" id="GMU04870.1"/>
    </source>
</evidence>
<protein>
    <recommendedName>
        <fullName evidence="8">Protein nucleotidyltransferase YdiU</fullName>
        <ecNumber evidence="8">2.7.7.-</ecNumber>
    </recommendedName>
    <alternativeName>
        <fullName evidence="8">Protein adenylyltransferase YdiU</fullName>
        <ecNumber evidence="8">2.7.7.108</ecNumber>
    </alternativeName>
    <alternativeName>
        <fullName evidence="8">Protein uridylyltransferase YdiU</fullName>
        <ecNumber evidence="8">2.7.7.-</ecNumber>
    </alternativeName>
</protein>
<comment type="catalytic activity">
    <reaction evidence="8">
        <text>L-seryl-[protein] + ATP = 3-O-(5'-adenylyl)-L-seryl-[protein] + diphosphate</text>
        <dbReference type="Rhea" id="RHEA:58120"/>
        <dbReference type="Rhea" id="RHEA-COMP:9863"/>
        <dbReference type="Rhea" id="RHEA-COMP:15073"/>
        <dbReference type="ChEBI" id="CHEBI:29999"/>
        <dbReference type="ChEBI" id="CHEBI:30616"/>
        <dbReference type="ChEBI" id="CHEBI:33019"/>
        <dbReference type="ChEBI" id="CHEBI:142516"/>
        <dbReference type="EC" id="2.7.7.108"/>
    </reaction>
</comment>
<organism evidence="9 10">
    <name type="scientific">Corallococcus caeni</name>
    <dbReference type="NCBI Taxonomy" id="3082388"/>
    <lineage>
        <taxon>Bacteria</taxon>
        <taxon>Pseudomonadati</taxon>
        <taxon>Myxococcota</taxon>
        <taxon>Myxococcia</taxon>
        <taxon>Myxococcales</taxon>
        <taxon>Cystobacterineae</taxon>
        <taxon>Myxococcaceae</taxon>
        <taxon>Corallococcus</taxon>
    </lineage>
</organism>
<evidence type="ECO:0000256" key="4">
    <source>
        <dbReference type="ARBA" id="ARBA00022723"/>
    </source>
</evidence>
<name>A0ABQ6QLH4_9BACT</name>
<comment type="catalytic activity">
    <reaction evidence="8">
        <text>L-histidyl-[protein] + UTP = N(tele)-(5'-uridylyl)-L-histidyl-[protein] + diphosphate</text>
        <dbReference type="Rhea" id="RHEA:83891"/>
        <dbReference type="Rhea" id="RHEA-COMP:9745"/>
        <dbReference type="Rhea" id="RHEA-COMP:20239"/>
        <dbReference type="ChEBI" id="CHEBI:29979"/>
        <dbReference type="ChEBI" id="CHEBI:33019"/>
        <dbReference type="ChEBI" id="CHEBI:46398"/>
        <dbReference type="ChEBI" id="CHEBI:233474"/>
    </reaction>
</comment>
<feature type="active site" description="Proton acceptor" evidence="8">
    <location>
        <position position="257"/>
    </location>
</feature>
<evidence type="ECO:0000256" key="2">
    <source>
        <dbReference type="ARBA" id="ARBA00022679"/>
    </source>
</evidence>
<comment type="function">
    <text evidence="8">Nucleotidyltransferase involved in the post-translational modification of proteins. It can catalyze the addition of adenosine monophosphate (AMP) or uridine monophosphate (UMP) to a protein, resulting in modifications known as AMPylation and UMPylation.</text>
</comment>
<keyword evidence="4 8" id="KW-0479">Metal-binding</keyword>
<reference evidence="9 10" key="1">
    <citation type="journal article" date="2024" name="Arch. Microbiol.">
        <title>Corallococcus caeni sp. nov., a novel myxobacterium isolated from activated sludge.</title>
        <authorList>
            <person name="Tomita S."/>
            <person name="Nakai R."/>
            <person name="Kuroda K."/>
            <person name="Kurashita H."/>
            <person name="Hatamoto M."/>
            <person name="Yamaguchi T."/>
            <person name="Narihiro T."/>
        </authorList>
    </citation>
    <scope>NUCLEOTIDE SEQUENCE [LARGE SCALE GENOMIC DNA]</scope>
    <source>
        <strain evidence="9 10">NO1</strain>
    </source>
</reference>
<evidence type="ECO:0000256" key="5">
    <source>
        <dbReference type="ARBA" id="ARBA00022741"/>
    </source>
</evidence>
<comment type="catalytic activity">
    <reaction evidence="8">
        <text>L-tyrosyl-[protein] + ATP = O-(5'-adenylyl)-L-tyrosyl-[protein] + diphosphate</text>
        <dbReference type="Rhea" id="RHEA:54288"/>
        <dbReference type="Rhea" id="RHEA-COMP:10136"/>
        <dbReference type="Rhea" id="RHEA-COMP:13846"/>
        <dbReference type="ChEBI" id="CHEBI:30616"/>
        <dbReference type="ChEBI" id="CHEBI:33019"/>
        <dbReference type="ChEBI" id="CHEBI:46858"/>
        <dbReference type="ChEBI" id="CHEBI:83624"/>
        <dbReference type="EC" id="2.7.7.108"/>
    </reaction>
</comment>
<comment type="catalytic activity">
    <reaction evidence="8">
        <text>L-seryl-[protein] + UTP = O-(5'-uridylyl)-L-seryl-[protein] + diphosphate</text>
        <dbReference type="Rhea" id="RHEA:64604"/>
        <dbReference type="Rhea" id="RHEA-COMP:9863"/>
        <dbReference type="Rhea" id="RHEA-COMP:16635"/>
        <dbReference type="ChEBI" id="CHEBI:29999"/>
        <dbReference type="ChEBI" id="CHEBI:33019"/>
        <dbReference type="ChEBI" id="CHEBI:46398"/>
        <dbReference type="ChEBI" id="CHEBI:156051"/>
    </reaction>
</comment>
<feature type="binding site" evidence="8">
    <location>
        <position position="95"/>
    </location>
    <ligand>
        <name>ATP</name>
        <dbReference type="ChEBI" id="CHEBI:30616"/>
    </ligand>
</feature>
<dbReference type="Pfam" id="PF02696">
    <property type="entry name" value="SelO"/>
    <property type="match status" value="1"/>
</dbReference>
<keyword evidence="3 8" id="KW-0548">Nucleotidyltransferase</keyword>
<feature type="binding site" evidence="8">
    <location>
        <position position="97"/>
    </location>
    <ligand>
        <name>ATP</name>
        <dbReference type="ChEBI" id="CHEBI:30616"/>
    </ligand>
</feature>
<comment type="cofactor">
    <cofactor evidence="8">
        <name>Mg(2+)</name>
        <dbReference type="ChEBI" id="CHEBI:18420"/>
    </cofactor>
    <cofactor evidence="8">
        <name>Mn(2+)</name>
        <dbReference type="ChEBI" id="CHEBI:29035"/>
    </cofactor>
</comment>
<feature type="binding site" evidence="8">
    <location>
        <position position="188"/>
    </location>
    <ligand>
        <name>ATP</name>
        <dbReference type="ChEBI" id="CHEBI:30616"/>
    </ligand>
</feature>
<dbReference type="InterPro" id="IPR003846">
    <property type="entry name" value="SelO"/>
</dbReference>
<dbReference type="NCBIfam" id="NF000658">
    <property type="entry name" value="PRK00029.1"/>
    <property type="match status" value="1"/>
</dbReference>